<evidence type="ECO:0000256" key="9">
    <source>
        <dbReference type="ARBA" id="ARBA00022989"/>
    </source>
</evidence>
<evidence type="ECO:0000256" key="3">
    <source>
        <dbReference type="ARBA" id="ARBA00022475"/>
    </source>
</evidence>
<accession>A0ABT3FUJ4</accession>
<evidence type="ECO:0000256" key="6">
    <source>
        <dbReference type="ARBA" id="ARBA00022723"/>
    </source>
</evidence>
<evidence type="ECO:0000256" key="11">
    <source>
        <dbReference type="ARBA" id="ARBA00023136"/>
    </source>
</evidence>
<evidence type="ECO:0000256" key="7">
    <source>
        <dbReference type="ARBA" id="ARBA00022801"/>
    </source>
</evidence>
<comment type="caution">
    <text evidence="14">The sequence shown here is derived from an EMBL/GenBank/DDBJ whole genome shotgun (WGS) entry which is preliminary data.</text>
</comment>
<feature type="transmembrane region" description="Helical" evidence="12">
    <location>
        <begin position="34"/>
        <end position="59"/>
    </location>
</feature>
<keyword evidence="9 12" id="KW-1133">Transmembrane helix</keyword>
<feature type="transmembrane region" description="Helical" evidence="12">
    <location>
        <begin position="66"/>
        <end position="91"/>
    </location>
</feature>
<keyword evidence="7" id="KW-0378">Hydrolase</keyword>
<keyword evidence="5 12" id="KW-0812">Transmembrane</keyword>
<keyword evidence="8" id="KW-0862">Zinc</keyword>
<protein>
    <submittedName>
        <fullName evidence="14">M48 family metallopeptidase</fullName>
    </submittedName>
</protein>
<evidence type="ECO:0000256" key="10">
    <source>
        <dbReference type="ARBA" id="ARBA00023049"/>
    </source>
</evidence>
<keyword evidence="10" id="KW-0482">Metalloprotease</keyword>
<dbReference type="Pfam" id="PF01435">
    <property type="entry name" value="Peptidase_M48"/>
    <property type="match status" value="1"/>
</dbReference>
<keyword evidence="11 12" id="KW-0472">Membrane</keyword>
<comment type="subcellular location">
    <subcellularLocation>
        <location evidence="2">Cell membrane</location>
        <topology evidence="2">Multi-pass membrane protein</topology>
    </subcellularLocation>
</comment>
<keyword evidence="15" id="KW-1185">Reference proteome</keyword>
<dbReference type="PANTHER" id="PTHR43221:SF1">
    <property type="entry name" value="PROTEASE HTPX"/>
    <property type="match status" value="1"/>
</dbReference>
<gene>
    <name evidence="14" type="ORF">OKA04_20965</name>
</gene>
<name>A0ABT3FUJ4_9BACT</name>
<evidence type="ECO:0000256" key="5">
    <source>
        <dbReference type="ARBA" id="ARBA00022692"/>
    </source>
</evidence>
<keyword evidence="4" id="KW-0645">Protease</keyword>
<evidence type="ECO:0000256" key="1">
    <source>
        <dbReference type="ARBA" id="ARBA00001947"/>
    </source>
</evidence>
<evidence type="ECO:0000256" key="4">
    <source>
        <dbReference type="ARBA" id="ARBA00022670"/>
    </source>
</evidence>
<dbReference type="Proteomes" id="UP001207930">
    <property type="component" value="Unassembled WGS sequence"/>
</dbReference>
<evidence type="ECO:0000256" key="12">
    <source>
        <dbReference type="SAM" id="Phobius"/>
    </source>
</evidence>
<dbReference type="EMBL" id="JAPDDS010000015">
    <property type="protein sequence ID" value="MCW1887222.1"/>
    <property type="molecule type" value="Genomic_DNA"/>
</dbReference>
<comment type="cofactor">
    <cofactor evidence="1">
        <name>Zn(2+)</name>
        <dbReference type="ChEBI" id="CHEBI:29105"/>
    </cofactor>
</comment>
<evidence type="ECO:0000256" key="8">
    <source>
        <dbReference type="ARBA" id="ARBA00022833"/>
    </source>
</evidence>
<dbReference type="RefSeq" id="WP_264503176.1">
    <property type="nucleotide sequence ID" value="NZ_JAPDDS010000015.1"/>
</dbReference>
<dbReference type="PANTHER" id="PTHR43221">
    <property type="entry name" value="PROTEASE HTPX"/>
    <property type="match status" value="1"/>
</dbReference>
<dbReference type="InterPro" id="IPR001915">
    <property type="entry name" value="Peptidase_M48"/>
</dbReference>
<evidence type="ECO:0000313" key="15">
    <source>
        <dbReference type="Proteomes" id="UP001207930"/>
    </source>
</evidence>
<evidence type="ECO:0000259" key="13">
    <source>
        <dbReference type="Pfam" id="PF01435"/>
    </source>
</evidence>
<sequence>MSQTRFESLVHRLEIAWSDRPEGLLKRTVGWVSLGYGALAAPVLAGVMLVITGVVMAVLYNTPGAILLAGAIALAGLSLISFMLGCLWVRFEPPAGLPLKPKDHPELHRLLRDLGDLAGGVRFHQVTLNAEMNASVVQNPRIGFFGWYRAHLVIGVPLLEALPLDELRAVLAHEMGHLTRADGKTCTWLYRTRETWERVMERLTRNGDVPVVGEFFQWFWLHFNSRVLVLSRFSELAADQFAARAVSPETLASGLRRLAILGKHTGCVFWEPLDLAMQKNGDFPTDVMDRLSKAIRQPVEPRQAALWLAEAMAVGTGPTESHPGLARRLAALGIPESAACELPQPLPDGTSAADRLFAPGFLDRSRRHFSSMWVEESKKTHDERTHQQELEQVAGVRKAWDRIAALVRLDGLEKVQPEVMALLERQPAHSGALYLRGSHLAEKSDPTACDFLERATSDPAIASQAYEALERFHANQGRVLEAALIKDRAHQHDLELRAALMERSQLKATDSFLPHELCSNDLQALRDLLDASSGVKRALMVSKEVEHFRGWPFVVIALELTYDLTDHSRRKLETDIVRAWGGEAYVMVFSVDEETRQVLRALRRAVPESEVYRRK</sequence>
<dbReference type="CDD" id="cd07328">
    <property type="entry name" value="M48_Ste24p_like"/>
    <property type="match status" value="1"/>
</dbReference>
<dbReference type="Gene3D" id="3.30.2010.10">
    <property type="entry name" value="Metalloproteases ('zincins'), catalytic domain"/>
    <property type="match status" value="1"/>
</dbReference>
<evidence type="ECO:0000256" key="2">
    <source>
        <dbReference type="ARBA" id="ARBA00004651"/>
    </source>
</evidence>
<keyword evidence="3" id="KW-1003">Cell membrane</keyword>
<dbReference type="InterPro" id="IPR050083">
    <property type="entry name" value="HtpX_protease"/>
</dbReference>
<evidence type="ECO:0000313" key="14">
    <source>
        <dbReference type="EMBL" id="MCW1887222.1"/>
    </source>
</evidence>
<reference evidence="14 15" key="1">
    <citation type="submission" date="2022-10" db="EMBL/GenBank/DDBJ databases">
        <title>Luteolibacter flavescens strain MCCC 1K03193, whole genome shotgun sequencing project.</title>
        <authorList>
            <person name="Zhao G."/>
            <person name="Shen L."/>
        </authorList>
    </citation>
    <scope>NUCLEOTIDE SEQUENCE [LARGE SCALE GENOMIC DNA]</scope>
    <source>
        <strain evidence="14 15">MCCC 1K03193</strain>
    </source>
</reference>
<proteinExistence type="predicted"/>
<keyword evidence="6" id="KW-0479">Metal-binding</keyword>
<feature type="domain" description="Peptidase M48" evidence="13">
    <location>
        <begin position="144"/>
        <end position="332"/>
    </location>
</feature>
<organism evidence="14 15">
    <name type="scientific">Luteolibacter flavescens</name>
    <dbReference type="NCBI Taxonomy" id="1859460"/>
    <lineage>
        <taxon>Bacteria</taxon>
        <taxon>Pseudomonadati</taxon>
        <taxon>Verrucomicrobiota</taxon>
        <taxon>Verrucomicrobiia</taxon>
        <taxon>Verrucomicrobiales</taxon>
        <taxon>Verrucomicrobiaceae</taxon>
        <taxon>Luteolibacter</taxon>
    </lineage>
</organism>